<keyword evidence="2" id="KW-0479">Metal-binding</keyword>
<dbReference type="CDD" id="cd06189">
    <property type="entry name" value="flavin_oxioreductase"/>
    <property type="match status" value="1"/>
</dbReference>
<dbReference type="SUPFAM" id="SSF63380">
    <property type="entry name" value="Riboflavin synthase domain-like"/>
    <property type="match status" value="1"/>
</dbReference>
<evidence type="ECO:0000256" key="1">
    <source>
        <dbReference type="ARBA" id="ARBA00001974"/>
    </source>
</evidence>
<dbReference type="InterPro" id="IPR001041">
    <property type="entry name" value="2Fe-2S_ferredoxin-type"/>
</dbReference>
<dbReference type="Pfam" id="PF00175">
    <property type="entry name" value="NAD_binding_1"/>
    <property type="match status" value="1"/>
</dbReference>
<dbReference type="EC" id="1.17.1.-" evidence="5"/>
<feature type="domain" description="2Fe-2S ferredoxin-type" evidence="3">
    <location>
        <begin position="3"/>
        <end position="93"/>
    </location>
</feature>
<accession>A0ABN8AL49</accession>
<dbReference type="PANTHER" id="PTHR47354:SF5">
    <property type="entry name" value="PROTEIN RFBI"/>
    <property type="match status" value="1"/>
</dbReference>
<keyword evidence="5" id="KW-0560">Oxidoreductase</keyword>
<dbReference type="InterPro" id="IPR006058">
    <property type="entry name" value="2Fe2S_fd_BS"/>
</dbReference>
<dbReference type="InterPro" id="IPR036010">
    <property type="entry name" value="2Fe-2S_ferredoxin-like_sf"/>
</dbReference>
<dbReference type="SUPFAM" id="SSF54292">
    <property type="entry name" value="2Fe-2S ferredoxin-like"/>
    <property type="match status" value="1"/>
</dbReference>
<feature type="domain" description="FAD-binding FR-type" evidence="4">
    <location>
        <begin position="100"/>
        <end position="199"/>
    </location>
</feature>
<dbReference type="PROSITE" id="PS51384">
    <property type="entry name" value="FAD_FR"/>
    <property type="match status" value="1"/>
</dbReference>
<gene>
    <name evidence="5" type="primary">ascD</name>
    <name evidence="5" type="ORF">NTG6680_0130</name>
</gene>
<dbReference type="Pfam" id="PF00970">
    <property type="entry name" value="FAD_binding_6"/>
    <property type="match status" value="1"/>
</dbReference>
<proteinExistence type="predicted"/>
<dbReference type="InterPro" id="IPR001433">
    <property type="entry name" value="OxRdtase_FAD/NAD-bd"/>
</dbReference>
<dbReference type="Gene3D" id="3.40.50.80">
    <property type="entry name" value="Nucleotide-binding domain of ferredoxin-NADP reductase (FNR) module"/>
    <property type="match status" value="1"/>
</dbReference>
<comment type="cofactor">
    <cofactor evidence="1">
        <name>FAD</name>
        <dbReference type="ChEBI" id="CHEBI:57692"/>
    </cofactor>
</comment>
<dbReference type="Pfam" id="PF00111">
    <property type="entry name" value="Fer2"/>
    <property type="match status" value="1"/>
</dbReference>
<dbReference type="InterPro" id="IPR008333">
    <property type="entry name" value="Cbr1-like_FAD-bd_dom"/>
</dbReference>
<dbReference type="Gene3D" id="3.10.20.30">
    <property type="match status" value="1"/>
</dbReference>
<dbReference type="InterPro" id="IPR039261">
    <property type="entry name" value="FNR_nucleotide-bd"/>
</dbReference>
<dbReference type="PRINTS" id="PR00410">
    <property type="entry name" value="PHEHYDRXLASE"/>
</dbReference>
<evidence type="ECO:0000313" key="6">
    <source>
        <dbReference type="Proteomes" id="UP000839052"/>
    </source>
</evidence>
<sequence>MAFNVLIKPSDHSFIMEADETILEAGLRHGFILPYSCRDGVCGTCKGLLLQGTVDYGKYEDSILSEADKAEGMALFCCAKPTSDLIIECREVNAAKDIPVKTLPCRVHKLERLDDVMVLYLKLPANERLQFLAGQYIDILMKGGKARSFSLANAPHDDEFLQLHVRNISGGEFTKHVFMQMKERDILRFKGPLGSFFLREDSSKPVVFVASGTGFAPIKSIIEHALYVGVKRSMHFYWGAHKLSGLYMLDKAREWETHGIKFTPVLSEALPADEWQGRTGFVHEAVLEDYPDLFGYQVYACGAPVVVEAAHRDFTTLRGLPNEEFFSDAFTPAPKA</sequence>
<organism evidence="5 6">
    <name type="scientific">Candidatus Nitrotoga arctica</name>
    <dbReference type="NCBI Taxonomy" id="453162"/>
    <lineage>
        <taxon>Bacteria</taxon>
        <taxon>Pseudomonadati</taxon>
        <taxon>Pseudomonadota</taxon>
        <taxon>Betaproteobacteria</taxon>
        <taxon>Nitrosomonadales</taxon>
        <taxon>Gallionellaceae</taxon>
        <taxon>Candidatus Nitrotoga</taxon>
    </lineage>
</organism>
<evidence type="ECO:0000313" key="5">
    <source>
        <dbReference type="EMBL" id="CAG9931383.1"/>
    </source>
</evidence>
<evidence type="ECO:0000256" key="2">
    <source>
        <dbReference type="ARBA" id="ARBA00022714"/>
    </source>
</evidence>
<keyword evidence="2" id="KW-0411">Iron-sulfur</keyword>
<dbReference type="CDD" id="cd00207">
    <property type="entry name" value="fer2"/>
    <property type="match status" value="1"/>
</dbReference>
<evidence type="ECO:0000259" key="3">
    <source>
        <dbReference type="PROSITE" id="PS51085"/>
    </source>
</evidence>
<dbReference type="PROSITE" id="PS00197">
    <property type="entry name" value="2FE2S_FER_1"/>
    <property type="match status" value="1"/>
</dbReference>
<reference evidence="5 6" key="1">
    <citation type="submission" date="2021-10" db="EMBL/GenBank/DDBJ databases">
        <authorList>
            <person name="Koch H."/>
        </authorList>
    </citation>
    <scope>NUCLEOTIDE SEQUENCE [LARGE SCALE GENOMIC DNA]</scope>
    <source>
        <strain evidence="5">6680</strain>
    </source>
</reference>
<evidence type="ECO:0000259" key="4">
    <source>
        <dbReference type="PROSITE" id="PS51384"/>
    </source>
</evidence>
<dbReference type="InterPro" id="IPR050415">
    <property type="entry name" value="MRET"/>
</dbReference>
<protein>
    <submittedName>
        <fullName evidence="5">CDP-6-deoxy-L-threo-D-glycero-4-hexulose-3-dehydrase reductase</fullName>
        <ecNumber evidence="5">1.17.1.-</ecNumber>
    </submittedName>
</protein>
<dbReference type="Proteomes" id="UP000839052">
    <property type="component" value="Chromosome"/>
</dbReference>
<dbReference type="InterPro" id="IPR017927">
    <property type="entry name" value="FAD-bd_FR_type"/>
</dbReference>
<dbReference type="Gene3D" id="2.40.30.10">
    <property type="entry name" value="Translation factors"/>
    <property type="match status" value="1"/>
</dbReference>
<dbReference type="PANTHER" id="PTHR47354">
    <property type="entry name" value="NADH OXIDOREDUCTASE HCR"/>
    <property type="match status" value="1"/>
</dbReference>
<dbReference type="EMBL" id="OU912926">
    <property type="protein sequence ID" value="CAG9931383.1"/>
    <property type="molecule type" value="Genomic_DNA"/>
</dbReference>
<keyword evidence="6" id="KW-1185">Reference proteome</keyword>
<dbReference type="PROSITE" id="PS51085">
    <property type="entry name" value="2FE2S_FER_2"/>
    <property type="match status" value="1"/>
</dbReference>
<dbReference type="SUPFAM" id="SSF52343">
    <property type="entry name" value="Ferredoxin reductase-like, C-terminal NADP-linked domain"/>
    <property type="match status" value="1"/>
</dbReference>
<dbReference type="InterPro" id="IPR012675">
    <property type="entry name" value="Beta-grasp_dom_sf"/>
</dbReference>
<name>A0ABN8AL49_9PROT</name>
<dbReference type="RefSeq" id="WP_239795487.1">
    <property type="nucleotide sequence ID" value="NZ_OU912926.1"/>
</dbReference>
<dbReference type="InterPro" id="IPR017938">
    <property type="entry name" value="Riboflavin_synthase-like_b-brl"/>
</dbReference>
<keyword evidence="2" id="KW-0408">Iron</keyword>
<keyword evidence="2" id="KW-0001">2Fe-2S</keyword>
<dbReference type="GO" id="GO:0016491">
    <property type="term" value="F:oxidoreductase activity"/>
    <property type="evidence" value="ECO:0007669"/>
    <property type="project" value="UniProtKB-KW"/>
</dbReference>